<gene>
    <name evidence="1" type="ORF">Pmani_025544</name>
</gene>
<evidence type="ECO:0000313" key="2">
    <source>
        <dbReference type="Proteomes" id="UP001292094"/>
    </source>
</evidence>
<name>A0AAE1U125_9EUCA</name>
<organism evidence="1 2">
    <name type="scientific">Petrolisthes manimaculis</name>
    <dbReference type="NCBI Taxonomy" id="1843537"/>
    <lineage>
        <taxon>Eukaryota</taxon>
        <taxon>Metazoa</taxon>
        <taxon>Ecdysozoa</taxon>
        <taxon>Arthropoda</taxon>
        <taxon>Crustacea</taxon>
        <taxon>Multicrustacea</taxon>
        <taxon>Malacostraca</taxon>
        <taxon>Eumalacostraca</taxon>
        <taxon>Eucarida</taxon>
        <taxon>Decapoda</taxon>
        <taxon>Pleocyemata</taxon>
        <taxon>Anomura</taxon>
        <taxon>Galatheoidea</taxon>
        <taxon>Porcellanidae</taxon>
        <taxon>Petrolisthes</taxon>
    </lineage>
</organism>
<accession>A0AAE1U125</accession>
<protein>
    <recommendedName>
        <fullName evidence="3">Protein kinase domain-containing protein</fullName>
    </recommendedName>
</protein>
<dbReference type="SUPFAM" id="SSF56112">
    <property type="entry name" value="Protein kinase-like (PK-like)"/>
    <property type="match status" value="1"/>
</dbReference>
<proteinExistence type="predicted"/>
<keyword evidence="2" id="KW-1185">Reference proteome</keyword>
<dbReference type="Proteomes" id="UP001292094">
    <property type="component" value="Unassembled WGS sequence"/>
</dbReference>
<evidence type="ECO:0008006" key="3">
    <source>
        <dbReference type="Google" id="ProtNLM"/>
    </source>
</evidence>
<dbReference type="InterPro" id="IPR011009">
    <property type="entry name" value="Kinase-like_dom_sf"/>
</dbReference>
<reference evidence="1" key="1">
    <citation type="submission" date="2023-11" db="EMBL/GenBank/DDBJ databases">
        <title>Genome assemblies of two species of porcelain crab, Petrolisthes cinctipes and Petrolisthes manimaculis (Anomura: Porcellanidae).</title>
        <authorList>
            <person name="Angst P."/>
        </authorList>
    </citation>
    <scope>NUCLEOTIDE SEQUENCE</scope>
    <source>
        <strain evidence="1">PB745_02</strain>
        <tissue evidence="1">Gill</tissue>
    </source>
</reference>
<comment type="caution">
    <text evidence="1">The sequence shown here is derived from an EMBL/GenBank/DDBJ whole genome shotgun (WGS) entry which is preliminary data.</text>
</comment>
<dbReference type="EMBL" id="JAWZYT010002744">
    <property type="protein sequence ID" value="KAK4302359.1"/>
    <property type="molecule type" value="Genomic_DNA"/>
</dbReference>
<evidence type="ECO:0000313" key="1">
    <source>
        <dbReference type="EMBL" id="KAK4302359.1"/>
    </source>
</evidence>
<dbReference type="AlphaFoldDB" id="A0AAE1U125"/>
<sequence>MCLADPMRYKEGITILTYTARVLDNMHHLGFAYNNLRPDTVIYTPPGSIHLTRFEKCVDLRTVNQQEGVIARAQDIGDLIYLASLLFEPHQYKQFKEQLDFQDVSVTDVHNALAFVLNESNKAVKSCLQDRRDMDFMINQGTGVDLGLFLFRP</sequence>